<proteinExistence type="predicted"/>
<dbReference type="EMBL" id="AP026866">
    <property type="protein sequence ID" value="BDS06787.1"/>
    <property type="molecule type" value="Genomic_DNA"/>
</dbReference>
<protein>
    <recommendedName>
        <fullName evidence="2">Asparagine synthetase domain-containing protein</fullName>
    </recommendedName>
</protein>
<sequence>MNITYRLLESLPRFSWGAKIQIANQQAEVFHGSGVEISDSGHALVEGAWNGSFSDFNFANSTTFSGTGIVQEESSLLFCSSTDRLSPVFSIQKDGYTYVSNSYVFAMQLSDTAPHPLYPFYNHDILRHWRKGDHAQAGRLHLDDGHWMNMHVRTIVTCGVHGQISYRKYQREECPKDYDHYFRILSDAVTKVLANARDPLRKIPLESAAALSKGYDSSATSRLARDAGCKIAHTLLDTKAADPHHDSGAKHAAALGMECLEFDRYAFHQFDRLAEPEFCFNSSASSVPVSSMEDALVNRIYVTAPSGESAWDPKEVAPFENFSSPWVRLPSGLSQIEFRLRVGYIVFAPPSIALIHNHALLSIAKSEEMKPWNVDNPYNRPVARRIAETGGIPSDELGRKNFGGGHASLKENSNFSKLGLETYTKFNAMTKQTQPVLRWLYWRIRFALTYFLYYKLLSSKKKYIPSTPMQRRFPFILNSPPQRYTWKYAFTFQWGYYELKERYQITR</sequence>
<name>A0AAT9FL06_9BACT</name>
<organism evidence="1">
    <name type="scientific">Oceaniferula spumae</name>
    <dbReference type="NCBI Taxonomy" id="2979115"/>
    <lineage>
        <taxon>Bacteria</taxon>
        <taxon>Pseudomonadati</taxon>
        <taxon>Verrucomicrobiota</taxon>
        <taxon>Verrucomicrobiia</taxon>
        <taxon>Verrucomicrobiales</taxon>
        <taxon>Verrucomicrobiaceae</taxon>
        <taxon>Oceaniferula</taxon>
    </lineage>
</organism>
<evidence type="ECO:0000313" key="1">
    <source>
        <dbReference type="EMBL" id="BDS06787.1"/>
    </source>
</evidence>
<dbReference type="AlphaFoldDB" id="A0AAT9FL06"/>
<gene>
    <name evidence="1" type="ORF">NT6N_18270</name>
</gene>
<dbReference type="KEGG" id="osu:NT6N_18270"/>
<evidence type="ECO:0008006" key="2">
    <source>
        <dbReference type="Google" id="ProtNLM"/>
    </source>
</evidence>
<accession>A0AAT9FL06</accession>
<reference evidence="1" key="1">
    <citation type="submission" date="2024-07" db="EMBL/GenBank/DDBJ databases">
        <title>Complete genome sequence of Verrucomicrobiaceae bacterium NT6N.</title>
        <authorList>
            <person name="Huang C."/>
            <person name="Takami H."/>
            <person name="Hamasaki K."/>
        </authorList>
    </citation>
    <scope>NUCLEOTIDE SEQUENCE</scope>
    <source>
        <strain evidence="1">NT6N</strain>
    </source>
</reference>